<sequence length="307" mass="33035">MPSRAELTAAVTALATLAYGLPLDHPLRAALPGALDGLRRRLADPRLVLDLDLEWAESGGSTARRLRQAHGLPEAGGFGADGLLRIGEALVVFPWYGATEATWLRPAGLTGPDDPAFGLLEGILGVARARFSLNQLRVVLADDLGRAVRAGGEGAAGYAQDPQRSVPHLVAEAAARHGLGEDAAAVYLQLLALPDPTDRNRVRWTGWKPARVRRANAELAATDLVVTAQRSRAGRRLFLPGGWAEHRAPLLPVETWKEALHGPHTGTWGVPHLPVAELFERAWARVLDGDAPAYEELITRATRKGRR</sequence>
<keyword evidence="2" id="KW-1185">Reference proteome</keyword>
<dbReference type="AlphaFoldDB" id="A0A4R4SDD9"/>
<name>A0A4R4SDD9_9ACTN</name>
<proteinExistence type="predicted"/>
<evidence type="ECO:0000313" key="1">
    <source>
        <dbReference type="EMBL" id="TDC61288.1"/>
    </source>
</evidence>
<gene>
    <name evidence="1" type="ORF">E1283_35530</name>
</gene>
<organism evidence="1 2">
    <name type="scientific">Streptomyces hainanensis</name>
    <dbReference type="NCBI Taxonomy" id="402648"/>
    <lineage>
        <taxon>Bacteria</taxon>
        <taxon>Bacillati</taxon>
        <taxon>Actinomycetota</taxon>
        <taxon>Actinomycetes</taxon>
        <taxon>Kitasatosporales</taxon>
        <taxon>Streptomycetaceae</taxon>
        <taxon>Streptomyces</taxon>
    </lineage>
</organism>
<dbReference type="EMBL" id="SMKI01000749">
    <property type="protein sequence ID" value="TDC61288.1"/>
    <property type="molecule type" value="Genomic_DNA"/>
</dbReference>
<dbReference type="Proteomes" id="UP000295345">
    <property type="component" value="Unassembled WGS sequence"/>
</dbReference>
<comment type="caution">
    <text evidence="1">The sequence shown here is derived from an EMBL/GenBank/DDBJ whole genome shotgun (WGS) entry which is preliminary data.</text>
</comment>
<protein>
    <submittedName>
        <fullName evidence="1">Uncharacterized protein</fullName>
    </submittedName>
</protein>
<dbReference type="RefSeq" id="WP_132822287.1">
    <property type="nucleotide sequence ID" value="NZ_SMKI01000749.1"/>
</dbReference>
<dbReference type="OrthoDB" id="218750at2"/>
<accession>A0A4R4SDD9</accession>
<reference evidence="1 2" key="1">
    <citation type="submission" date="2019-03" db="EMBL/GenBank/DDBJ databases">
        <title>Draft genome sequences of novel Actinobacteria.</title>
        <authorList>
            <person name="Sahin N."/>
            <person name="Ay H."/>
            <person name="Saygin H."/>
        </authorList>
    </citation>
    <scope>NUCLEOTIDE SEQUENCE [LARGE SCALE GENOMIC DNA]</scope>
    <source>
        <strain evidence="1 2">DSM 41900</strain>
    </source>
</reference>
<evidence type="ECO:0000313" key="2">
    <source>
        <dbReference type="Proteomes" id="UP000295345"/>
    </source>
</evidence>